<comment type="caution">
    <text evidence="5">The sequence shown here is derived from an EMBL/GenBank/DDBJ whole genome shotgun (WGS) entry which is preliminary data.</text>
</comment>
<dbReference type="InterPro" id="IPR018060">
    <property type="entry name" value="HTH_AraC"/>
</dbReference>
<organism evidence="5 6">
    <name type="scientific">Litoribrevibacter albus</name>
    <dbReference type="NCBI Taxonomy" id="1473156"/>
    <lineage>
        <taxon>Bacteria</taxon>
        <taxon>Pseudomonadati</taxon>
        <taxon>Pseudomonadota</taxon>
        <taxon>Gammaproteobacteria</taxon>
        <taxon>Oceanospirillales</taxon>
        <taxon>Oceanospirillaceae</taxon>
        <taxon>Litoribrevibacter</taxon>
    </lineage>
</organism>
<dbReference type="GO" id="GO:0000976">
    <property type="term" value="F:transcription cis-regulatory region binding"/>
    <property type="evidence" value="ECO:0007669"/>
    <property type="project" value="TreeGrafter"/>
</dbReference>
<evidence type="ECO:0000313" key="5">
    <source>
        <dbReference type="EMBL" id="GLQ31938.1"/>
    </source>
</evidence>
<dbReference type="PRINTS" id="PR00032">
    <property type="entry name" value="HTHARAC"/>
</dbReference>
<dbReference type="InterPro" id="IPR009057">
    <property type="entry name" value="Homeodomain-like_sf"/>
</dbReference>
<keyword evidence="6" id="KW-1185">Reference proteome</keyword>
<sequence length="342" mass="39364">MAELRDAGILMRLINKAMLNMSVDVNAIYRRCGIQPQLLQDQDLRTPHQANLIFWDVAEEVTQDPNVGLHFGEHMPVFRGQVLEYLFLSSPTFGEGLQRAINYQRLLTDAAQARLEIEDGAEDELACLITDTQLQATRQLRHFNDCTAVGLIKFFRYVTEEIFRPSKLCFSFPEPDDISEYQRIFDCPVDFGQSSNRIYFDRKLLELPSFHAESELLQLHEQLADQHVAKLEKQDVVHEVRKVIGESLETSQVTLESVAERMGLSARQLRSSLSQADASFNQLLADYRCRFAKRLLVCTDESIDEIVYLTGFSEPSTFYRAFKRWTGLTPVEYRKQKAGTRH</sequence>
<dbReference type="InterPro" id="IPR032687">
    <property type="entry name" value="AraC-type_N"/>
</dbReference>
<dbReference type="SUPFAM" id="SSF46689">
    <property type="entry name" value="Homeodomain-like"/>
    <property type="match status" value="1"/>
</dbReference>
<dbReference type="Gene3D" id="1.10.10.60">
    <property type="entry name" value="Homeodomain-like"/>
    <property type="match status" value="1"/>
</dbReference>
<dbReference type="Proteomes" id="UP001161389">
    <property type="component" value="Unassembled WGS sequence"/>
</dbReference>
<dbReference type="Pfam" id="PF12833">
    <property type="entry name" value="HTH_18"/>
    <property type="match status" value="1"/>
</dbReference>
<dbReference type="EMBL" id="BSNM01000014">
    <property type="protein sequence ID" value="GLQ31938.1"/>
    <property type="molecule type" value="Genomic_DNA"/>
</dbReference>
<dbReference type="RefSeq" id="WP_284381732.1">
    <property type="nucleotide sequence ID" value="NZ_BSNM01000014.1"/>
</dbReference>
<reference evidence="5" key="1">
    <citation type="journal article" date="2014" name="Int. J. Syst. Evol. Microbiol.">
        <title>Complete genome sequence of Corynebacterium casei LMG S-19264T (=DSM 44701T), isolated from a smear-ripened cheese.</title>
        <authorList>
            <consortium name="US DOE Joint Genome Institute (JGI-PGF)"/>
            <person name="Walter F."/>
            <person name="Albersmeier A."/>
            <person name="Kalinowski J."/>
            <person name="Ruckert C."/>
        </authorList>
    </citation>
    <scope>NUCLEOTIDE SEQUENCE</scope>
    <source>
        <strain evidence="5">NBRC 110071</strain>
    </source>
</reference>
<evidence type="ECO:0000313" key="6">
    <source>
        <dbReference type="Proteomes" id="UP001161389"/>
    </source>
</evidence>
<dbReference type="GO" id="GO:0003700">
    <property type="term" value="F:DNA-binding transcription factor activity"/>
    <property type="evidence" value="ECO:0007669"/>
    <property type="project" value="InterPro"/>
</dbReference>
<dbReference type="InterPro" id="IPR020449">
    <property type="entry name" value="Tscrpt_reg_AraC-type_HTH"/>
</dbReference>
<dbReference type="AlphaFoldDB" id="A0AA37SCH2"/>
<name>A0AA37SCH2_9GAMM</name>
<accession>A0AA37SCH2</accession>
<evidence type="ECO:0000256" key="2">
    <source>
        <dbReference type="ARBA" id="ARBA00023125"/>
    </source>
</evidence>
<evidence type="ECO:0000256" key="3">
    <source>
        <dbReference type="ARBA" id="ARBA00023163"/>
    </source>
</evidence>
<dbReference type="PROSITE" id="PS01124">
    <property type="entry name" value="HTH_ARAC_FAMILY_2"/>
    <property type="match status" value="1"/>
</dbReference>
<dbReference type="PANTHER" id="PTHR47894:SF1">
    <property type="entry name" value="HTH-TYPE TRANSCRIPTIONAL REGULATOR VQSM"/>
    <property type="match status" value="1"/>
</dbReference>
<keyword evidence="2" id="KW-0238">DNA-binding</keyword>
<protein>
    <submittedName>
        <fullName evidence="5">AraC family transcriptional regulator</fullName>
    </submittedName>
</protein>
<evidence type="ECO:0000259" key="4">
    <source>
        <dbReference type="PROSITE" id="PS01124"/>
    </source>
</evidence>
<reference evidence="5" key="2">
    <citation type="submission" date="2023-01" db="EMBL/GenBank/DDBJ databases">
        <title>Draft genome sequence of Litoribrevibacter albus strain NBRC 110071.</title>
        <authorList>
            <person name="Sun Q."/>
            <person name="Mori K."/>
        </authorList>
    </citation>
    <scope>NUCLEOTIDE SEQUENCE</scope>
    <source>
        <strain evidence="5">NBRC 110071</strain>
    </source>
</reference>
<dbReference type="PANTHER" id="PTHR47894">
    <property type="entry name" value="HTH-TYPE TRANSCRIPTIONAL REGULATOR GADX"/>
    <property type="match status" value="1"/>
</dbReference>
<dbReference type="GO" id="GO:0005829">
    <property type="term" value="C:cytosol"/>
    <property type="evidence" value="ECO:0007669"/>
    <property type="project" value="TreeGrafter"/>
</dbReference>
<evidence type="ECO:0000256" key="1">
    <source>
        <dbReference type="ARBA" id="ARBA00023015"/>
    </source>
</evidence>
<keyword evidence="1" id="KW-0805">Transcription regulation</keyword>
<gene>
    <name evidence="5" type="primary">rr07</name>
    <name evidence="5" type="ORF">GCM10007876_24170</name>
</gene>
<dbReference type="SMART" id="SM00342">
    <property type="entry name" value="HTH_ARAC"/>
    <property type="match status" value="1"/>
</dbReference>
<feature type="domain" description="HTH araC/xylS-type" evidence="4">
    <location>
        <begin position="238"/>
        <end position="336"/>
    </location>
</feature>
<dbReference type="Pfam" id="PF12625">
    <property type="entry name" value="Arabinose_bd"/>
    <property type="match status" value="1"/>
</dbReference>
<proteinExistence type="predicted"/>
<keyword evidence="3" id="KW-0804">Transcription</keyword>